<dbReference type="EC" id="5.3.1.-" evidence="3"/>
<dbReference type="NCBIfam" id="NF004051">
    <property type="entry name" value="PRK05571.1"/>
    <property type="match status" value="1"/>
</dbReference>
<evidence type="ECO:0000256" key="2">
    <source>
        <dbReference type="ARBA" id="ARBA00023235"/>
    </source>
</evidence>
<organism evidence="3 4">
    <name type="scientific">Filibacter tadaridae</name>
    <dbReference type="NCBI Taxonomy" id="2483811"/>
    <lineage>
        <taxon>Bacteria</taxon>
        <taxon>Bacillati</taxon>
        <taxon>Bacillota</taxon>
        <taxon>Bacilli</taxon>
        <taxon>Bacillales</taxon>
        <taxon>Caryophanaceae</taxon>
        <taxon>Filibacter</taxon>
    </lineage>
</organism>
<evidence type="ECO:0000256" key="1">
    <source>
        <dbReference type="ARBA" id="ARBA00008754"/>
    </source>
</evidence>
<dbReference type="GO" id="GO:0016861">
    <property type="term" value="F:intramolecular oxidoreductase activity, interconverting aldoses and ketoses"/>
    <property type="evidence" value="ECO:0007669"/>
    <property type="project" value="UniProtKB-ARBA"/>
</dbReference>
<dbReference type="OrthoDB" id="1778624at2"/>
<keyword evidence="2 3" id="KW-0413">Isomerase</keyword>
<dbReference type="InterPro" id="IPR051812">
    <property type="entry name" value="SPI_LacAB/RpiB"/>
</dbReference>
<keyword evidence="4" id="KW-1185">Reference proteome</keyword>
<protein>
    <submittedName>
        <fullName evidence="3">Sugar phosphate isomerase YwlF</fullName>
        <ecNumber evidence="3">5.3.1.-</ecNumber>
    </submittedName>
</protein>
<accession>A0A3P5XI65</accession>
<proteinExistence type="inferred from homology"/>
<dbReference type="Proteomes" id="UP000270468">
    <property type="component" value="Unassembled WGS sequence"/>
</dbReference>
<dbReference type="GO" id="GO:0005975">
    <property type="term" value="P:carbohydrate metabolic process"/>
    <property type="evidence" value="ECO:0007669"/>
    <property type="project" value="InterPro"/>
</dbReference>
<dbReference type="EMBL" id="UXAV01000041">
    <property type="protein sequence ID" value="VDC28194.1"/>
    <property type="molecule type" value="Genomic_DNA"/>
</dbReference>
<dbReference type="AlphaFoldDB" id="A0A3P5XI65"/>
<dbReference type="NCBIfam" id="TIGR01120">
    <property type="entry name" value="rpiB"/>
    <property type="match status" value="1"/>
</dbReference>
<comment type="similarity">
    <text evidence="1">Belongs to the LacAB/RpiB family.</text>
</comment>
<dbReference type="InterPro" id="IPR003500">
    <property type="entry name" value="RpiB_LacA_LacB"/>
</dbReference>
<dbReference type="PANTHER" id="PTHR43732">
    <property type="entry name" value="RIBOSE 5-PHOSPHATE ISOMERASE-RELATED"/>
    <property type="match status" value="1"/>
</dbReference>
<name>A0A3P5XI65_9BACL</name>
<dbReference type="Gene3D" id="3.40.1400.10">
    <property type="entry name" value="Sugar-phosphate isomerase, RpiB/LacA/LacB"/>
    <property type="match status" value="1"/>
</dbReference>
<dbReference type="Pfam" id="PF02502">
    <property type="entry name" value="LacAB_rpiB"/>
    <property type="match status" value="1"/>
</dbReference>
<dbReference type="RefSeq" id="WP_124070306.1">
    <property type="nucleotide sequence ID" value="NZ_CBCRXF010000005.1"/>
</dbReference>
<sequence>MKIGLGSDHNAFDMKGSLIKYIEGLGHEVVDYGSQDSCTEIDYPQVAFDVAEAINENELDRAILVCGTGIGMAIAAGKVPGIRAALCHDTYSAERAQKSNDAQVLTMGANVIGIEAAKKVVEMYLDSEFPGGNSARKVQQIMDKEQEFLKEAGVQA</sequence>
<evidence type="ECO:0000313" key="3">
    <source>
        <dbReference type="EMBL" id="VDC28194.1"/>
    </source>
</evidence>
<dbReference type="SUPFAM" id="SSF89623">
    <property type="entry name" value="Ribose/Galactose isomerase RpiB/AlsB"/>
    <property type="match status" value="1"/>
</dbReference>
<dbReference type="PIRSF" id="PIRSF005384">
    <property type="entry name" value="RpiB_LacA_B"/>
    <property type="match status" value="1"/>
</dbReference>
<dbReference type="NCBIfam" id="TIGR00689">
    <property type="entry name" value="rpiB_lacA_lacB"/>
    <property type="match status" value="1"/>
</dbReference>
<dbReference type="PANTHER" id="PTHR43732:SF1">
    <property type="entry name" value="RIBOSE 5-PHOSPHATE ISOMERASE"/>
    <property type="match status" value="1"/>
</dbReference>
<dbReference type="InterPro" id="IPR036569">
    <property type="entry name" value="RpiB_LacA_LacB_sf"/>
</dbReference>
<evidence type="ECO:0000313" key="4">
    <source>
        <dbReference type="Proteomes" id="UP000270468"/>
    </source>
</evidence>
<gene>
    <name evidence="3" type="primary">ywlF_2</name>
    <name evidence="3" type="ORF">FILTAD_01810</name>
</gene>
<reference evidence="3 4" key="1">
    <citation type="submission" date="2018-11" db="EMBL/GenBank/DDBJ databases">
        <authorList>
            <person name="Criscuolo A."/>
        </authorList>
    </citation>
    <scope>NUCLEOTIDE SEQUENCE [LARGE SCALE GENOMIC DNA]</scope>
    <source>
        <strain evidence="3">ATB-66</strain>
    </source>
</reference>
<dbReference type="InterPro" id="IPR004785">
    <property type="entry name" value="RpiB"/>
</dbReference>